<dbReference type="Proteomes" id="UP001445335">
    <property type="component" value="Unassembled WGS sequence"/>
</dbReference>
<evidence type="ECO:0000313" key="5">
    <source>
        <dbReference type="Proteomes" id="UP001445335"/>
    </source>
</evidence>
<feature type="signal peptide" evidence="3">
    <location>
        <begin position="1"/>
        <end position="16"/>
    </location>
</feature>
<keyword evidence="2" id="KW-1133">Transmembrane helix</keyword>
<sequence>MVSNTLIFIILRPVLRFLTVPYEAIVPEHTRYALFQLYCDLRANPPRDRHWFMLHARRLRPQTFSGWIALSSALLYMGSGAALLMTSLLSFAVVALYGVMFATVSVALVGGFMLGLLAFSLFITSGAAFFGATGAAVGYSTLAAGKAALRLLPIFGSKPDPFGAHGLPEPPRLRPVATPRAPVSTASASPGVNTSVAAVAPVTALPPDPAPASPCRRHPTPTSEAFQRGEVPAAASAAPAEPSPAHVNGLATGPLSPPRMDVVVPQPNLRPLAAPAHAAVEEPSVVHHPPQAGPGHSANGEAHAKSGHHKARTEAATDAKGAGGGTLKGHTSPKAALKEAAKAAAGGPTAASDKENLIGGNAADRAADKGGNAHGALGRTLGVS</sequence>
<accession>A0AAW1RY12</accession>
<feature type="transmembrane region" description="Helical" evidence="2">
    <location>
        <begin position="64"/>
        <end position="85"/>
    </location>
</feature>
<dbReference type="AlphaFoldDB" id="A0AAW1RY12"/>
<organism evidence="4 5">
    <name type="scientific">Elliptochloris bilobata</name>
    <dbReference type="NCBI Taxonomy" id="381761"/>
    <lineage>
        <taxon>Eukaryota</taxon>
        <taxon>Viridiplantae</taxon>
        <taxon>Chlorophyta</taxon>
        <taxon>core chlorophytes</taxon>
        <taxon>Trebouxiophyceae</taxon>
        <taxon>Trebouxiophyceae incertae sedis</taxon>
        <taxon>Elliptochloris clade</taxon>
        <taxon>Elliptochloris</taxon>
    </lineage>
</organism>
<protein>
    <submittedName>
        <fullName evidence="4">Uncharacterized protein</fullName>
    </submittedName>
</protein>
<evidence type="ECO:0000313" key="4">
    <source>
        <dbReference type="EMBL" id="KAK9838202.1"/>
    </source>
</evidence>
<keyword evidence="2" id="KW-0472">Membrane</keyword>
<proteinExistence type="predicted"/>
<feature type="region of interest" description="Disordered" evidence="1">
    <location>
        <begin position="280"/>
        <end position="384"/>
    </location>
</feature>
<evidence type="ECO:0000256" key="2">
    <source>
        <dbReference type="SAM" id="Phobius"/>
    </source>
</evidence>
<name>A0AAW1RY12_9CHLO</name>
<evidence type="ECO:0000256" key="3">
    <source>
        <dbReference type="SAM" id="SignalP"/>
    </source>
</evidence>
<dbReference type="EMBL" id="JALJOU010000020">
    <property type="protein sequence ID" value="KAK9838202.1"/>
    <property type="molecule type" value="Genomic_DNA"/>
</dbReference>
<feature type="transmembrane region" description="Helical" evidence="2">
    <location>
        <begin position="116"/>
        <end position="139"/>
    </location>
</feature>
<evidence type="ECO:0000256" key="1">
    <source>
        <dbReference type="SAM" id="MobiDB-lite"/>
    </source>
</evidence>
<reference evidence="4 5" key="1">
    <citation type="journal article" date="2024" name="Nat. Commun.">
        <title>Phylogenomics reveals the evolutionary origins of lichenization in chlorophyte algae.</title>
        <authorList>
            <person name="Puginier C."/>
            <person name="Libourel C."/>
            <person name="Otte J."/>
            <person name="Skaloud P."/>
            <person name="Haon M."/>
            <person name="Grisel S."/>
            <person name="Petersen M."/>
            <person name="Berrin J.G."/>
            <person name="Delaux P.M."/>
            <person name="Dal Grande F."/>
            <person name="Keller J."/>
        </authorList>
    </citation>
    <scope>NUCLEOTIDE SEQUENCE [LARGE SCALE GENOMIC DNA]</scope>
    <source>
        <strain evidence="4 5">SAG 245.80</strain>
    </source>
</reference>
<feature type="chain" id="PRO_5043979717" evidence="3">
    <location>
        <begin position="17"/>
        <end position="384"/>
    </location>
</feature>
<feature type="region of interest" description="Disordered" evidence="1">
    <location>
        <begin position="203"/>
        <end position="254"/>
    </location>
</feature>
<comment type="caution">
    <text evidence="4">The sequence shown here is derived from an EMBL/GenBank/DDBJ whole genome shotgun (WGS) entry which is preliminary data.</text>
</comment>
<gene>
    <name evidence="4" type="ORF">WJX81_008675</name>
</gene>
<feature type="compositionally biased region" description="Low complexity" evidence="1">
    <location>
        <begin position="342"/>
        <end position="351"/>
    </location>
</feature>
<feature type="region of interest" description="Disordered" evidence="1">
    <location>
        <begin position="163"/>
        <end position="190"/>
    </location>
</feature>
<keyword evidence="2" id="KW-0812">Transmembrane</keyword>
<feature type="compositionally biased region" description="Low complexity" evidence="1">
    <location>
        <begin position="232"/>
        <end position="245"/>
    </location>
</feature>
<keyword evidence="3" id="KW-0732">Signal</keyword>
<feature type="transmembrane region" description="Helical" evidence="2">
    <location>
        <begin position="91"/>
        <end position="109"/>
    </location>
</feature>
<keyword evidence="5" id="KW-1185">Reference proteome</keyword>